<evidence type="ECO:0000313" key="4">
    <source>
        <dbReference type="Proteomes" id="UP000007799"/>
    </source>
</evidence>
<dbReference type="InterPro" id="IPR006020">
    <property type="entry name" value="PTB/PI_dom"/>
</dbReference>
<dbReference type="Pfam" id="PF00640">
    <property type="entry name" value="PID"/>
    <property type="match status" value="1"/>
</dbReference>
<dbReference type="OrthoDB" id="9999955at2759"/>
<feature type="region of interest" description="Disordered" evidence="1">
    <location>
        <begin position="243"/>
        <end position="289"/>
    </location>
</feature>
<evidence type="ECO:0000259" key="2">
    <source>
        <dbReference type="PROSITE" id="PS01179"/>
    </source>
</evidence>
<feature type="domain" description="PID" evidence="2">
    <location>
        <begin position="73"/>
        <end position="203"/>
    </location>
</feature>
<dbReference type="eggNOG" id="KOG3536">
    <property type="taxonomic scope" value="Eukaryota"/>
</dbReference>
<evidence type="ECO:0000256" key="1">
    <source>
        <dbReference type="SAM" id="MobiDB-lite"/>
    </source>
</evidence>
<sequence length="354" mass="39614">MSHHGHHHESRFVSGLKAVGSAVKRSPQMVRKKLGQAASSMRHRRVGRNSHYSALEDCESNGWLHSDEQVMIGVPFEIKYLGSMEIDYVPHNPQANNQLAAKVMHKIKSMNREVTHVTLTIAAGRITLQRGHSEVLMRHSTSRIAYSTVDTTDPKLFCYVALPRSSKIALCHVFATKSAKKSYEMTFTCAHAFNLNYQRWQKSKSNVDLLATASESGDVEPANPMRSPEVRRRLLVVQQQAQDRARASSLSKSEAARDSPKPTQQPAKEAQVDVQDDKGANDDEDDDDLGYIQIDGLEVEDDDQIEKSAEHYFAQLAEARSEPSLLDIGVDPEQYNRAKALEDSSSDEEDEPDE</sequence>
<dbReference type="InterPro" id="IPR011993">
    <property type="entry name" value="PH-like_dom_sf"/>
</dbReference>
<dbReference type="GeneID" id="16074040"/>
<dbReference type="RefSeq" id="XP_004993463.1">
    <property type="nucleotide sequence ID" value="XM_004993406.1"/>
</dbReference>
<dbReference type="SUPFAM" id="SSF50729">
    <property type="entry name" value="PH domain-like"/>
    <property type="match status" value="1"/>
</dbReference>
<dbReference type="Proteomes" id="UP000007799">
    <property type="component" value="Unassembled WGS sequence"/>
</dbReference>
<feature type="compositionally biased region" description="Acidic residues" evidence="1">
    <location>
        <begin position="344"/>
        <end position="354"/>
    </location>
</feature>
<dbReference type="PANTHER" id="PTHR11232">
    <property type="entry name" value="PHOSPHOTYROSINE INTERACTION DOMAIN-CONTAINING FAMILY MEMBER"/>
    <property type="match status" value="1"/>
</dbReference>
<dbReference type="InParanoid" id="F2UBN4"/>
<dbReference type="CDD" id="cd00934">
    <property type="entry name" value="PTB"/>
    <property type="match status" value="1"/>
</dbReference>
<dbReference type="PANTHER" id="PTHR11232:SF74">
    <property type="entry name" value="PTB DOMAIN-CONTAINING ADAPTER PROTEIN CED-6-LIKE PROTEIN"/>
    <property type="match status" value="1"/>
</dbReference>
<gene>
    <name evidence="3" type="ORF">PTSG_05595</name>
</gene>
<dbReference type="EMBL" id="GL832967">
    <property type="protein sequence ID" value="EGD73900.1"/>
    <property type="molecule type" value="Genomic_DNA"/>
</dbReference>
<dbReference type="KEGG" id="sre:PTSG_05595"/>
<feature type="region of interest" description="Disordered" evidence="1">
    <location>
        <begin position="318"/>
        <end position="354"/>
    </location>
</feature>
<dbReference type="STRING" id="946362.F2UBN4"/>
<protein>
    <recommendedName>
        <fullName evidence="2">PID domain-containing protein</fullName>
    </recommendedName>
</protein>
<name>F2UBN4_SALR5</name>
<dbReference type="SMART" id="SM00462">
    <property type="entry name" value="PTB"/>
    <property type="match status" value="1"/>
</dbReference>
<dbReference type="FunCoup" id="F2UBN4">
    <property type="interactions" value="135"/>
</dbReference>
<organism evidence="4">
    <name type="scientific">Salpingoeca rosetta (strain ATCC 50818 / BSB-021)</name>
    <dbReference type="NCBI Taxonomy" id="946362"/>
    <lineage>
        <taxon>Eukaryota</taxon>
        <taxon>Choanoflagellata</taxon>
        <taxon>Craspedida</taxon>
        <taxon>Salpingoecidae</taxon>
        <taxon>Salpingoeca</taxon>
    </lineage>
</organism>
<dbReference type="AlphaFoldDB" id="F2UBN4"/>
<dbReference type="PROSITE" id="PS01179">
    <property type="entry name" value="PID"/>
    <property type="match status" value="1"/>
</dbReference>
<dbReference type="Gene3D" id="2.30.29.30">
    <property type="entry name" value="Pleckstrin-homology domain (PH domain)/Phosphotyrosine-binding domain (PTB)"/>
    <property type="match status" value="1"/>
</dbReference>
<accession>F2UBN4</accession>
<keyword evidence="4" id="KW-1185">Reference proteome</keyword>
<dbReference type="InterPro" id="IPR051133">
    <property type="entry name" value="Adapter_Engulfment-Domain"/>
</dbReference>
<evidence type="ECO:0000313" key="3">
    <source>
        <dbReference type="EMBL" id="EGD73900.1"/>
    </source>
</evidence>
<reference evidence="3" key="1">
    <citation type="submission" date="2009-08" db="EMBL/GenBank/DDBJ databases">
        <title>Annotation of Salpingoeca rosetta.</title>
        <authorList>
            <consortium name="The Broad Institute Genome Sequencing Platform"/>
            <person name="Russ C."/>
            <person name="Cuomo C."/>
            <person name="Burger G."/>
            <person name="Gray M.W."/>
            <person name="Holland P.W.H."/>
            <person name="King N."/>
            <person name="Lang F.B.F."/>
            <person name="Roger A.J."/>
            <person name="Ruiz-Trillo I."/>
            <person name="Young S.K."/>
            <person name="Zeng Q."/>
            <person name="Gargeya S."/>
            <person name="Alvarado L."/>
            <person name="Berlin A."/>
            <person name="Chapman S.B."/>
            <person name="Chen Z."/>
            <person name="Freedman E."/>
            <person name="Gellesch M."/>
            <person name="Goldberg J."/>
            <person name="Griggs A."/>
            <person name="Gujja S."/>
            <person name="Heilman E."/>
            <person name="Heiman D."/>
            <person name="Howarth C."/>
            <person name="Mehta T."/>
            <person name="Neiman D."/>
            <person name="Pearson M."/>
            <person name="Roberts A."/>
            <person name="Saif S."/>
            <person name="Shea T."/>
            <person name="Shenoy N."/>
            <person name="Sisk P."/>
            <person name="Stolte C."/>
            <person name="Sykes S."/>
            <person name="White J."/>
            <person name="Yandava C."/>
            <person name="Haas B."/>
            <person name="Nusbaum C."/>
            <person name="Birren B."/>
        </authorList>
    </citation>
    <scope>NUCLEOTIDE SEQUENCE [LARGE SCALE GENOMIC DNA]</scope>
    <source>
        <strain evidence="3">ATCC 50818</strain>
    </source>
</reference>
<proteinExistence type="predicted"/>